<keyword evidence="2" id="KW-0808">Transferase</keyword>
<dbReference type="PANTHER" id="PTHR42912">
    <property type="entry name" value="METHYLTRANSFERASE"/>
    <property type="match status" value="1"/>
</dbReference>
<organism evidence="2 3">
    <name type="scientific">Nocardiopsis suaedae</name>
    <dbReference type="NCBI Taxonomy" id="3018444"/>
    <lineage>
        <taxon>Bacteria</taxon>
        <taxon>Bacillati</taxon>
        <taxon>Actinomycetota</taxon>
        <taxon>Actinomycetes</taxon>
        <taxon>Streptosporangiales</taxon>
        <taxon>Nocardiopsidaceae</taxon>
        <taxon>Nocardiopsis</taxon>
    </lineage>
</organism>
<dbReference type="InterPro" id="IPR041698">
    <property type="entry name" value="Methyltransf_25"/>
</dbReference>
<gene>
    <name evidence="2" type="ORF">O4U47_20305</name>
</gene>
<dbReference type="GO" id="GO:0008168">
    <property type="term" value="F:methyltransferase activity"/>
    <property type="evidence" value="ECO:0007669"/>
    <property type="project" value="UniProtKB-KW"/>
</dbReference>
<dbReference type="CDD" id="cd02440">
    <property type="entry name" value="AdoMet_MTases"/>
    <property type="match status" value="1"/>
</dbReference>
<evidence type="ECO:0000313" key="2">
    <source>
        <dbReference type="EMBL" id="MDA2806860.1"/>
    </source>
</evidence>
<dbReference type="SUPFAM" id="SSF53335">
    <property type="entry name" value="S-adenosyl-L-methionine-dependent methyltransferases"/>
    <property type="match status" value="1"/>
</dbReference>
<keyword evidence="2" id="KW-0489">Methyltransferase</keyword>
<keyword evidence="3" id="KW-1185">Reference proteome</keyword>
<dbReference type="InterPro" id="IPR029063">
    <property type="entry name" value="SAM-dependent_MTases_sf"/>
</dbReference>
<evidence type="ECO:0000259" key="1">
    <source>
        <dbReference type="Pfam" id="PF13649"/>
    </source>
</evidence>
<comment type="caution">
    <text evidence="2">The sequence shown here is derived from an EMBL/GenBank/DDBJ whole genome shotgun (WGS) entry which is preliminary data.</text>
</comment>
<dbReference type="Gene3D" id="3.40.50.150">
    <property type="entry name" value="Vaccinia Virus protein VP39"/>
    <property type="match status" value="1"/>
</dbReference>
<dbReference type="Proteomes" id="UP001165685">
    <property type="component" value="Unassembled WGS sequence"/>
</dbReference>
<accession>A0ABT4TQ99</accession>
<evidence type="ECO:0000313" key="3">
    <source>
        <dbReference type="Proteomes" id="UP001165685"/>
    </source>
</evidence>
<dbReference type="InterPro" id="IPR050508">
    <property type="entry name" value="Methyltransf_Superfamily"/>
</dbReference>
<feature type="domain" description="Methyltransferase" evidence="1">
    <location>
        <begin position="58"/>
        <end position="160"/>
    </location>
</feature>
<dbReference type="GO" id="GO:0032259">
    <property type="term" value="P:methylation"/>
    <property type="evidence" value="ECO:0007669"/>
    <property type="project" value="UniProtKB-KW"/>
</dbReference>
<dbReference type="Pfam" id="PF13649">
    <property type="entry name" value="Methyltransf_25"/>
    <property type="match status" value="1"/>
</dbReference>
<reference evidence="2" key="1">
    <citation type="submission" date="2023-01" db="EMBL/GenBank/DDBJ databases">
        <title>Draft genome sequence of Nocardiopsis sp. LSu2-4 isolated from halophytes.</title>
        <authorList>
            <person name="Duangmal K."/>
            <person name="Chantavorakit T."/>
        </authorList>
    </citation>
    <scope>NUCLEOTIDE SEQUENCE</scope>
    <source>
        <strain evidence="2">LSu2-4</strain>
    </source>
</reference>
<sequence>MSGVAHGGDTDTGAGLKAGLAGLFDRSAPTYERVGVEHFADLGRRLVAHAGMSAGQRVLDAGCGTGAALVPAALAVGAEGEAVGVDLSPGMVARARAEVDRLGLSHARAVVGDAETVTGLDGVPTAPGSFDTVLAGISLFFFPRPRAAVARYRELLRPGGRLAVSWWGPQDPRWEPVFAASAPYGTAGSSHRLPEDSPFRSVEALHGVLTGAGFTGAETVEEDCVTRFADAEHWWRWVWSTAARGFWESVPEERRQEAVAAVNRELFRLQAPDGSLTSSVRVRFTVARRA</sequence>
<name>A0ABT4TQ99_9ACTN</name>
<proteinExistence type="predicted"/>
<dbReference type="RefSeq" id="WP_270679495.1">
    <property type="nucleotide sequence ID" value="NZ_JAQFWP010000042.1"/>
</dbReference>
<protein>
    <submittedName>
        <fullName evidence="2">Class I SAM-dependent methyltransferase</fullName>
    </submittedName>
</protein>
<dbReference type="EMBL" id="JAQFWP010000042">
    <property type="protein sequence ID" value="MDA2806860.1"/>
    <property type="molecule type" value="Genomic_DNA"/>
</dbReference>